<evidence type="ECO:0000313" key="9">
    <source>
        <dbReference type="Proteomes" id="UP001491310"/>
    </source>
</evidence>
<evidence type="ECO:0000256" key="4">
    <source>
        <dbReference type="ARBA" id="ARBA00022989"/>
    </source>
</evidence>
<evidence type="ECO:0000256" key="6">
    <source>
        <dbReference type="SAM" id="Phobius"/>
    </source>
</evidence>
<dbReference type="Pfam" id="PF13668">
    <property type="entry name" value="Ferritin_2"/>
    <property type="match status" value="1"/>
</dbReference>
<evidence type="ECO:0000256" key="3">
    <source>
        <dbReference type="ARBA" id="ARBA00022692"/>
    </source>
</evidence>
<feature type="transmembrane region" description="Helical" evidence="6">
    <location>
        <begin position="199"/>
        <end position="222"/>
    </location>
</feature>
<dbReference type="EMBL" id="JALJOT010000017">
    <property type="protein sequence ID" value="KAK9901674.1"/>
    <property type="molecule type" value="Genomic_DNA"/>
</dbReference>
<dbReference type="Pfam" id="PF01694">
    <property type="entry name" value="Rhomboid"/>
    <property type="match status" value="1"/>
</dbReference>
<gene>
    <name evidence="8" type="ORF">WJX75_007910</name>
</gene>
<keyword evidence="4 6" id="KW-1133">Transmembrane helix</keyword>
<comment type="caution">
    <text evidence="8">The sequence shown here is derived from an EMBL/GenBank/DDBJ whole genome shotgun (WGS) entry which is preliminary data.</text>
</comment>
<name>A0ABR2YBM9_9CHLO</name>
<dbReference type="InterPro" id="IPR052965">
    <property type="entry name" value="Pigment-catalase-like"/>
</dbReference>
<organism evidence="8 9">
    <name type="scientific">Coccomyxa subellipsoidea</name>
    <dbReference type="NCBI Taxonomy" id="248742"/>
    <lineage>
        <taxon>Eukaryota</taxon>
        <taxon>Viridiplantae</taxon>
        <taxon>Chlorophyta</taxon>
        <taxon>core chlorophytes</taxon>
        <taxon>Trebouxiophyceae</taxon>
        <taxon>Trebouxiophyceae incertae sedis</taxon>
        <taxon>Coccomyxaceae</taxon>
        <taxon>Coccomyxa</taxon>
    </lineage>
</organism>
<keyword evidence="5 6" id="KW-0472">Membrane</keyword>
<keyword evidence="9" id="KW-1185">Reference proteome</keyword>
<dbReference type="PANTHER" id="PTHR31694:SF26">
    <property type="entry name" value="OS05G0151100 PROTEIN"/>
    <property type="match status" value="1"/>
</dbReference>
<protein>
    <recommendedName>
        <fullName evidence="7">Peptidase S54 rhomboid domain-containing protein</fullName>
    </recommendedName>
</protein>
<dbReference type="PANTHER" id="PTHR31694">
    <property type="entry name" value="DESICCATION-LIKE PROTEIN"/>
    <property type="match status" value="1"/>
</dbReference>
<feature type="domain" description="Peptidase S54 rhomboid" evidence="7">
    <location>
        <begin position="136"/>
        <end position="252"/>
    </location>
</feature>
<keyword evidence="3 6" id="KW-0812">Transmembrane</keyword>
<dbReference type="InterPro" id="IPR022764">
    <property type="entry name" value="Peptidase_S54_rhomboid_dom"/>
</dbReference>
<sequence>MAALPRYTAALQRSQHSSYAGVADRTATQLLLANIRLFDWCTPSKRRGLPLFVGALLLIFTAAWAFMAGAYPVYIAGTQDPNSPQSPKSSSSSDFVPASNALSHWFYFSATGNWDSLDDQYMLQWGALSAATVLAGQPYRWFTSLLLHKSFMQLLASVSVLLLVSFSLEYRYNTVNLALISTVAGVCANFFAAAVSSPSAIICGPVAILSCHLELLVLESILEWKARAQRKLITLRLVAAVLSGAFCGVVAILQAFQIAVLASGYCCCGALKNGVQWPLPAHHHISGVAIAQRSTGGLKANLSPELLKIATELANDEINHVTDLRSVLGSSAVPCPKMDIGGSFTSLGKAALNVDGFFPYNSDVNFLLGAFLFEDVGVTAFHGAIPQIVNKSNLETLAGISPVEAYHAAILRTLLYQKGSDMVTPYNVRVFDFVQGFSNLRGKAGNGKDQGIVVPPADGRSTAYPFANLVPQDGQGLAFSRTPYEVLAIVYGGNATTPGTFYPQGMNGYFK</sequence>
<evidence type="ECO:0000256" key="1">
    <source>
        <dbReference type="ARBA" id="ARBA00004141"/>
    </source>
</evidence>
<feature type="transmembrane region" description="Helical" evidence="6">
    <location>
        <begin position="51"/>
        <end position="74"/>
    </location>
</feature>
<comment type="similarity">
    <text evidence="2">Belongs to the peptidase S54 family.</text>
</comment>
<feature type="transmembrane region" description="Helical" evidence="6">
    <location>
        <begin position="150"/>
        <end position="168"/>
    </location>
</feature>
<proteinExistence type="inferred from homology"/>
<dbReference type="Gene3D" id="1.20.1540.10">
    <property type="entry name" value="Rhomboid-like"/>
    <property type="match status" value="1"/>
</dbReference>
<reference evidence="8 9" key="1">
    <citation type="journal article" date="2024" name="Nat. Commun.">
        <title>Phylogenomics reveals the evolutionary origins of lichenization in chlorophyte algae.</title>
        <authorList>
            <person name="Puginier C."/>
            <person name="Libourel C."/>
            <person name="Otte J."/>
            <person name="Skaloud P."/>
            <person name="Haon M."/>
            <person name="Grisel S."/>
            <person name="Petersen M."/>
            <person name="Berrin J.G."/>
            <person name="Delaux P.M."/>
            <person name="Dal Grande F."/>
            <person name="Keller J."/>
        </authorList>
    </citation>
    <scope>NUCLEOTIDE SEQUENCE [LARGE SCALE GENOMIC DNA]</scope>
    <source>
        <strain evidence="8 9">SAG 216-7</strain>
    </source>
</reference>
<comment type="subcellular location">
    <subcellularLocation>
        <location evidence="1">Membrane</location>
        <topology evidence="1">Multi-pass membrane protein</topology>
    </subcellularLocation>
</comment>
<evidence type="ECO:0000313" key="8">
    <source>
        <dbReference type="EMBL" id="KAK9901674.1"/>
    </source>
</evidence>
<dbReference type="Proteomes" id="UP001491310">
    <property type="component" value="Unassembled WGS sequence"/>
</dbReference>
<evidence type="ECO:0000256" key="2">
    <source>
        <dbReference type="ARBA" id="ARBA00009045"/>
    </source>
</evidence>
<evidence type="ECO:0000259" key="7">
    <source>
        <dbReference type="Pfam" id="PF01694"/>
    </source>
</evidence>
<feature type="transmembrane region" description="Helical" evidence="6">
    <location>
        <begin position="234"/>
        <end position="256"/>
    </location>
</feature>
<dbReference type="SUPFAM" id="SSF144091">
    <property type="entry name" value="Rhomboid-like"/>
    <property type="match status" value="1"/>
</dbReference>
<accession>A0ABR2YBM9</accession>
<feature type="transmembrane region" description="Helical" evidence="6">
    <location>
        <begin position="175"/>
        <end position="193"/>
    </location>
</feature>
<evidence type="ECO:0000256" key="5">
    <source>
        <dbReference type="ARBA" id="ARBA00023136"/>
    </source>
</evidence>
<dbReference type="InterPro" id="IPR035952">
    <property type="entry name" value="Rhomboid-like_sf"/>
</dbReference>